<dbReference type="InterPro" id="IPR003790">
    <property type="entry name" value="GHL10"/>
</dbReference>
<dbReference type="Gene3D" id="2.60.40.10">
    <property type="entry name" value="Immunoglobulins"/>
    <property type="match status" value="1"/>
</dbReference>
<evidence type="ECO:0000256" key="1">
    <source>
        <dbReference type="ARBA" id="ARBA00022729"/>
    </source>
</evidence>
<accession>A0ABT4PFL3</accession>
<dbReference type="Pfam" id="PF02638">
    <property type="entry name" value="GHL10"/>
    <property type="match status" value="1"/>
</dbReference>
<dbReference type="EMBL" id="JAPZVM010000002">
    <property type="protein sequence ID" value="MCZ8371845.1"/>
    <property type="molecule type" value="Genomic_DNA"/>
</dbReference>
<proteinExistence type="predicted"/>
<evidence type="ECO:0000259" key="2">
    <source>
        <dbReference type="Pfam" id="PF02638"/>
    </source>
</evidence>
<organism evidence="3 4">
    <name type="scientific">Phocaeicola acetigenes</name>
    <dbReference type="NCBI Taxonomy" id="3016083"/>
    <lineage>
        <taxon>Bacteria</taxon>
        <taxon>Pseudomonadati</taxon>
        <taxon>Bacteroidota</taxon>
        <taxon>Bacteroidia</taxon>
        <taxon>Bacteroidales</taxon>
        <taxon>Bacteroidaceae</taxon>
        <taxon>Phocaeicola</taxon>
    </lineage>
</organism>
<dbReference type="Gene3D" id="3.20.20.80">
    <property type="entry name" value="Glycosidases"/>
    <property type="match status" value="1"/>
</dbReference>
<dbReference type="CDD" id="cd00063">
    <property type="entry name" value="FN3"/>
    <property type="match status" value="1"/>
</dbReference>
<dbReference type="PANTHER" id="PTHR43405:SF1">
    <property type="entry name" value="GLYCOSYL HYDROLASE DIGH"/>
    <property type="match status" value="1"/>
</dbReference>
<feature type="domain" description="Glycosyl hydrolase-like 10" evidence="2">
    <location>
        <begin position="25"/>
        <end position="312"/>
    </location>
</feature>
<dbReference type="SUPFAM" id="SSF51445">
    <property type="entry name" value="(Trans)glycosidases"/>
    <property type="match status" value="1"/>
</dbReference>
<dbReference type="InterPro" id="IPR036116">
    <property type="entry name" value="FN3_sf"/>
</dbReference>
<evidence type="ECO:0000313" key="3">
    <source>
        <dbReference type="EMBL" id="MCZ8371845.1"/>
    </source>
</evidence>
<comment type="caution">
    <text evidence="3">The sequence shown here is derived from an EMBL/GenBank/DDBJ whole genome shotgun (WGS) entry which is preliminary data.</text>
</comment>
<dbReference type="InterPro" id="IPR017853">
    <property type="entry name" value="GH"/>
</dbReference>
<dbReference type="InterPro" id="IPR052177">
    <property type="entry name" value="Divisome_Glycosyl_Hydrolase"/>
</dbReference>
<dbReference type="SUPFAM" id="SSF49265">
    <property type="entry name" value="Fibronectin type III"/>
    <property type="match status" value="1"/>
</dbReference>
<name>A0ABT4PFL3_9BACT</name>
<evidence type="ECO:0000313" key="4">
    <source>
        <dbReference type="Proteomes" id="UP001141933"/>
    </source>
</evidence>
<sequence length="548" mass="62896">MRLSILLFLMGLLSYLPLCAQPKNEIRATWLTTLGGLDFPSSKASYAAGIQRQKQELCKILDELKQAHINTVLFQTRLRGDVIYPSAIETFAESLTGHEGRNPGYDLLEFATAECHKRGMELHAWIVTIPVGNNRQVKLLGKNSVVKKYPQLCKQYKGSWYLDPGQPGTADYLARLVREIVSRYDIDGIHLDYIRYPERAQQFPDNATFRKYGKGQNLEQWRRDNITRIVRRIYTEVKTLKPWVKVSSSPVGKYADTQRYSSHGWNAYETVYQDAQAWLKEGIHDALFPMMYFPNNHFYPFALDWKENKSNRWVVPGLGIYFLHPKEKNWDAAEIIRQIHFIRKSGLDGEAYFRNRFLLENTKGILSTLKNRFYQTPSFVPPMTWADSIAPSVPDTPVLHETKEGIHLSWSPSTDNSTLPVHYRVYASNFYPVDITQAEHIVETRIDTTCYTTSSSQLYWAVTAVDRYGNESQPLYFKTISEESLPIWNHLPDLPAGGILIIYDATGTELFRTSDIHSQQIQNLAPGFYRITILTDNGQSIATGSIVR</sequence>
<dbReference type="RefSeq" id="WP_269877044.1">
    <property type="nucleotide sequence ID" value="NZ_JAPZVM010000002.1"/>
</dbReference>
<dbReference type="InterPro" id="IPR003961">
    <property type="entry name" value="FN3_dom"/>
</dbReference>
<keyword evidence="4" id="KW-1185">Reference proteome</keyword>
<keyword evidence="1" id="KW-0732">Signal</keyword>
<dbReference type="InterPro" id="IPR013783">
    <property type="entry name" value="Ig-like_fold"/>
</dbReference>
<protein>
    <submittedName>
        <fullName evidence="3">Family 10 glycosylhydrolase</fullName>
    </submittedName>
</protein>
<dbReference type="Proteomes" id="UP001141933">
    <property type="component" value="Unassembled WGS sequence"/>
</dbReference>
<reference evidence="3" key="1">
    <citation type="submission" date="2022-12" db="EMBL/GenBank/DDBJ databases">
        <title>Phocaeicola acetigenes sp. nov., isolated feces from a healthy human.</title>
        <authorList>
            <person name="Do H."/>
            <person name="Ha Y.B."/>
            <person name="Kim J.-S."/>
            <person name="Suh M.K."/>
            <person name="Kim H.S."/>
            <person name="Lee J.-S."/>
        </authorList>
    </citation>
    <scope>NUCLEOTIDE SEQUENCE</scope>
    <source>
        <strain evidence="3">KGMB11183</strain>
    </source>
</reference>
<dbReference type="PANTHER" id="PTHR43405">
    <property type="entry name" value="GLYCOSYL HYDROLASE DIGH"/>
    <property type="match status" value="1"/>
</dbReference>
<gene>
    <name evidence="3" type="ORF">O6P32_03875</name>
</gene>